<dbReference type="GO" id="GO:0005840">
    <property type="term" value="C:ribosome"/>
    <property type="evidence" value="ECO:0007669"/>
    <property type="project" value="InterPro"/>
</dbReference>
<gene>
    <name evidence="2" type="ORF">GIL414_LOCUS12810</name>
</gene>
<accession>A0A8S2NXM8</accession>
<feature type="domain" description="Small ribosomal subunit protein uS5m N-terminal" evidence="1">
    <location>
        <begin position="6"/>
        <end position="77"/>
    </location>
</feature>
<dbReference type="PANTHER" id="PTHR48277:SF1">
    <property type="entry name" value="MITOCHONDRIAL RIBOSOMAL PROTEIN S5"/>
    <property type="match status" value="1"/>
</dbReference>
<proteinExistence type="predicted"/>
<protein>
    <recommendedName>
        <fullName evidence="1">Small ribosomal subunit protein uS5m N-terminal domain-containing protein</fullName>
    </recommendedName>
</protein>
<dbReference type="AlphaFoldDB" id="A0A8S2NXM8"/>
<dbReference type="Pfam" id="PF21251">
    <property type="entry name" value="Ribosomal_uS5m_N"/>
    <property type="match status" value="1"/>
</dbReference>
<dbReference type="GO" id="GO:0003735">
    <property type="term" value="F:structural constituent of ribosome"/>
    <property type="evidence" value="ECO:0007669"/>
    <property type="project" value="InterPro"/>
</dbReference>
<name>A0A8S2NXM8_9BILA</name>
<comment type="caution">
    <text evidence="2">The sequence shown here is derived from an EMBL/GenBank/DDBJ whole genome shotgun (WGS) entry which is preliminary data.</text>
</comment>
<feature type="non-terminal residue" evidence="2">
    <location>
        <position position="1"/>
    </location>
</feature>
<evidence type="ECO:0000313" key="3">
    <source>
        <dbReference type="Proteomes" id="UP000681720"/>
    </source>
</evidence>
<evidence type="ECO:0000313" key="2">
    <source>
        <dbReference type="EMBL" id="CAF4020027.1"/>
    </source>
</evidence>
<dbReference type="PANTHER" id="PTHR48277">
    <property type="entry name" value="MITOCHONDRIAL RIBOSOMAL PROTEIN S5"/>
    <property type="match status" value="1"/>
</dbReference>
<dbReference type="InterPro" id="IPR048584">
    <property type="entry name" value="Ribosomal_uS5m_N"/>
</dbReference>
<evidence type="ECO:0000259" key="1">
    <source>
        <dbReference type="Pfam" id="PF21251"/>
    </source>
</evidence>
<dbReference type="EMBL" id="CAJOBJ010005065">
    <property type="protein sequence ID" value="CAF4020027.1"/>
    <property type="molecule type" value="Genomic_DNA"/>
</dbReference>
<organism evidence="2 3">
    <name type="scientific">Rotaria magnacalcarata</name>
    <dbReference type="NCBI Taxonomy" id="392030"/>
    <lineage>
        <taxon>Eukaryota</taxon>
        <taxon>Metazoa</taxon>
        <taxon>Spiralia</taxon>
        <taxon>Gnathifera</taxon>
        <taxon>Rotifera</taxon>
        <taxon>Eurotatoria</taxon>
        <taxon>Bdelloidea</taxon>
        <taxon>Philodinida</taxon>
        <taxon>Philodinidae</taxon>
        <taxon>Rotaria</taxon>
    </lineage>
</organism>
<sequence>MPVRTSVFTNVTAQDLWKTITSVSNAGAKRGRAKRRGATKFKDLNIGQRIGQGKSNMQWPGLNAPVVQGRDVVPIAEKPP</sequence>
<dbReference type="InterPro" id="IPR000851">
    <property type="entry name" value="Ribosomal_uS5"/>
</dbReference>
<dbReference type="GO" id="GO:0006412">
    <property type="term" value="P:translation"/>
    <property type="evidence" value="ECO:0007669"/>
    <property type="project" value="InterPro"/>
</dbReference>
<reference evidence="2" key="1">
    <citation type="submission" date="2021-02" db="EMBL/GenBank/DDBJ databases">
        <authorList>
            <person name="Nowell W R."/>
        </authorList>
    </citation>
    <scope>NUCLEOTIDE SEQUENCE</scope>
</reference>
<dbReference type="Proteomes" id="UP000681720">
    <property type="component" value="Unassembled WGS sequence"/>
</dbReference>
<dbReference type="GO" id="GO:0003723">
    <property type="term" value="F:RNA binding"/>
    <property type="evidence" value="ECO:0007669"/>
    <property type="project" value="InterPro"/>
</dbReference>